<dbReference type="Gene3D" id="1.10.357.10">
    <property type="entry name" value="Tetracycline Repressor, domain 2"/>
    <property type="match status" value="1"/>
</dbReference>
<name>A0ABV3AJA2_9ACTN</name>
<dbReference type="InterPro" id="IPR009057">
    <property type="entry name" value="Homeodomain-like_sf"/>
</dbReference>
<dbReference type="PANTHER" id="PTHR47506">
    <property type="entry name" value="TRANSCRIPTIONAL REGULATORY PROTEIN"/>
    <property type="match status" value="1"/>
</dbReference>
<dbReference type="EMBL" id="JBFAEG010000031">
    <property type="protein sequence ID" value="MEU5712038.1"/>
    <property type="molecule type" value="Genomic_DNA"/>
</dbReference>
<dbReference type="RefSeq" id="WP_356195750.1">
    <property type="nucleotide sequence ID" value="NZ_JBEXDP010000037.1"/>
</dbReference>
<protein>
    <submittedName>
        <fullName evidence="6">TetR/AcrR family transcriptional regulator</fullName>
    </submittedName>
</protein>
<evidence type="ECO:0000256" key="4">
    <source>
        <dbReference type="PROSITE-ProRule" id="PRU00335"/>
    </source>
</evidence>
<keyword evidence="7" id="KW-1185">Reference proteome</keyword>
<sequence length="201" mass="22528">MPRPPDPAKRRALLDHVRAYVMRNGLTDLSLRPLAQSLGTSDRMLLYYFGTKERMVAEALALYERRPLLRTRALLETVGPPEDVAGLRRFMEELWRRFSDPDVRAALPLFLEVMSASVLHPDRYGPVMRDVVTEWTDLLASVFRGLGMDESLARTHATLLTDASFGLLIAPLADGHWERADAAFHALLDALESGWSTAGGR</sequence>
<dbReference type="Proteomes" id="UP001551011">
    <property type="component" value="Unassembled WGS sequence"/>
</dbReference>
<evidence type="ECO:0000313" key="7">
    <source>
        <dbReference type="Proteomes" id="UP001551011"/>
    </source>
</evidence>
<proteinExistence type="predicted"/>
<reference evidence="6 7" key="1">
    <citation type="submission" date="2024-06" db="EMBL/GenBank/DDBJ databases">
        <title>The Natural Products Discovery Center: Release of the First 8490 Sequenced Strains for Exploring Actinobacteria Biosynthetic Diversity.</title>
        <authorList>
            <person name="Kalkreuter E."/>
            <person name="Kautsar S.A."/>
            <person name="Yang D."/>
            <person name="Bader C.D."/>
            <person name="Teijaro C.N."/>
            <person name="Fluegel L."/>
            <person name="Davis C.M."/>
            <person name="Simpson J.R."/>
            <person name="Lauterbach L."/>
            <person name="Steele A.D."/>
            <person name="Gui C."/>
            <person name="Meng S."/>
            <person name="Li G."/>
            <person name="Viehrig K."/>
            <person name="Ye F."/>
            <person name="Su P."/>
            <person name="Kiefer A.F."/>
            <person name="Nichols A."/>
            <person name="Cepeda A.J."/>
            <person name="Yan W."/>
            <person name="Fan B."/>
            <person name="Jiang Y."/>
            <person name="Adhikari A."/>
            <person name="Zheng C.-J."/>
            <person name="Schuster L."/>
            <person name="Cowan T.M."/>
            <person name="Smanski M.J."/>
            <person name="Chevrette M.G."/>
            <person name="De Carvalho L.P.S."/>
            <person name="Shen B."/>
        </authorList>
    </citation>
    <scope>NUCLEOTIDE SEQUENCE [LARGE SCALE GENOMIC DNA]</scope>
    <source>
        <strain evidence="6 7">NPDC020594</strain>
    </source>
</reference>
<evidence type="ECO:0000256" key="3">
    <source>
        <dbReference type="ARBA" id="ARBA00023163"/>
    </source>
</evidence>
<dbReference type="PROSITE" id="PS50977">
    <property type="entry name" value="HTH_TETR_2"/>
    <property type="match status" value="1"/>
</dbReference>
<dbReference type="InterPro" id="IPR001647">
    <property type="entry name" value="HTH_TetR"/>
</dbReference>
<gene>
    <name evidence="6" type="ORF">AB0H04_35180</name>
</gene>
<evidence type="ECO:0000256" key="1">
    <source>
        <dbReference type="ARBA" id="ARBA00023015"/>
    </source>
</evidence>
<dbReference type="SUPFAM" id="SSF46689">
    <property type="entry name" value="Homeodomain-like"/>
    <property type="match status" value="1"/>
</dbReference>
<keyword evidence="2 4" id="KW-0238">DNA-binding</keyword>
<evidence type="ECO:0000259" key="5">
    <source>
        <dbReference type="PROSITE" id="PS50977"/>
    </source>
</evidence>
<organism evidence="6 7">
    <name type="scientific">Streptomyces flaveolus</name>
    <dbReference type="NCBI Taxonomy" id="67297"/>
    <lineage>
        <taxon>Bacteria</taxon>
        <taxon>Bacillati</taxon>
        <taxon>Actinomycetota</taxon>
        <taxon>Actinomycetes</taxon>
        <taxon>Kitasatosporales</taxon>
        <taxon>Streptomycetaceae</taxon>
        <taxon>Streptomyces</taxon>
    </lineage>
</organism>
<evidence type="ECO:0000256" key="2">
    <source>
        <dbReference type="ARBA" id="ARBA00023125"/>
    </source>
</evidence>
<feature type="DNA-binding region" description="H-T-H motif" evidence="4">
    <location>
        <begin position="30"/>
        <end position="49"/>
    </location>
</feature>
<keyword evidence="3" id="KW-0804">Transcription</keyword>
<accession>A0ABV3AJA2</accession>
<dbReference type="PANTHER" id="PTHR47506:SF1">
    <property type="entry name" value="HTH-TYPE TRANSCRIPTIONAL REGULATOR YJDC"/>
    <property type="match status" value="1"/>
</dbReference>
<keyword evidence="1" id="KW-0805">Transcription regulation</keyword>
<evidence type="ECO:0000313" key="6">
    <source>
        <dbReference type="EMBL" id="MEU5712038.1"/>
    </source>
</evidence>
<feature type="domain" description="HTH tetR-type" evidence="5">
    <location>
        <begin position="7"/>
        <end position="67"/>
    </location>
</feature>
<comment type="caution">
    <text evidence="6">The sequence shown here is derived from an EMBL/GenBank/DDBJ whole genome shotgun (WGS) entry which is preliminary data.</text>
</comment>